<comment type="caution">
    <text evidence="1">The sequence shown here is derived from an EMBL/GenBank/DDBJ whole genome shotgun (WGS) entry which is preliminary data.</text>
</comment>
<sequence length="225" mass="25387">MEAAAMPVDHGTDSTAEQQSPILRLPGEVRNTIYRLCLKIRAEAEGIFYGENTFRITYMDKSESKCVTAWAKSLKKETHATAIPKVIIKFELRQDVEQAITDYLEMNPSSGQHVRHTKMILIRDLLRMLVSDMAEIVAASNIPSDRVALEKPKGTGLRAMFANKVCDVFPDIAAIYESARDSGSGKGLWMAIWHFISHHAPTVGAMWKCIKLVYHFWKHVPSEKQ</sequence>
<keyword evidence="2" id="KW-1185">Reference proteome</keyword>
<gene>
    <name evidence="1" type="ORF">LTR37_017093</name>
</gene>
<protein>
    <submittedName>
        <fullName evidence="1">Uncharacterized protein</fullName>
    </submittedName>
</protein>
<organism evidence="1 2">
    <name type="scientific">Vermiconidia calcicola</name>
    <dbReference type="NCBI Taxonomy" id="1690605"/>
    <lineage>
        <taxon>Eukaryota</taxon>
        <taxon>Fungi</taxon>
        <taxon>Dikarya</taxon>
        <taxon>Ascomycota</taxon>
        <taxon>Pezizomycotina</taxon>
        <taxon>Dothideomycetes</taxon>
        <taxon>Dothideomycetidae</taxon>
        <taxon>Mycosphaerellales</taxon>
        <taxon>Extremaceae</taxon>
        <taxon>Vermiconidia</taxon>
    </lineage>
</organism>
<dbReference type="Proteomes" id="UP001281147">
    <property type="component" value="Unassembled WGS sequence"/>
</dbReference>
<name>A0ACC3ML01_9PEZI</name>
<accession>A0ACC3ML01</accession>
<reference evidence="1" key="1">
    <citation type="submission" date="2023-07" db="EMBL/GenBank/DDBJ databases">
        <title>Black Yeasts Isolated from many extreme environments.</title>
        <authorList>
            <person name="Coleine C."/>
            <person name="Stajich J.E."/>
            <person name="Selbmann L."/>
        </authorList>
    </citation>
    <scope>NUCLEOTIDE SEQUENCE</scope>
    <source>
        <strain evidence="1">CCFEE 5714</strain>
    </source>
</reference>
<proteinExistence type="predicted"/>
<evidence type="ECO:0000313" key="2">
    <source>
        <dbReference type="Proteomes" id="UP001281147"/>
    </source>
</evidence>
<evidence type="ECO:0000313" key="1">
    <source>
        <dbReference type="EMBL" id="KAK3698135.1"/>
    </source>
</evidence>
<dbReference type="EMBL" id="JAUTXU010000214">
    <property type="protein sequence ID" value="KAK3698135.1"/>
    <property type="molecule type" value="Genomic_DNA"/>
</dbReference>